<dbReference type="InterPro" id="IPR035905">
    <property type="entry name" value="Barstar-like_sf"/>
</dbReference>
<feature type="domain" description="Barstar (barnase inhibitor)" evidence="2">
    <location>
        <begin position="3"/>
        <end position="86"/>
    </location>
</feature>
<evidence type="ECO:0000256" key="1">
    <source>
        <dbReference type="ARBA" id="ARBA00006845"/>
    </source>
</evidence>
<dbReference type="Gene3D" id="3.30.370.10">
    <property type="entry name" value="Barstar-like"/>
    <property type="match status" value="1"/>
</dbReference>
<dbReference type="InterPro" id="IPR000468">
    <property type="entry name" value="Barstar"/>
</dbReference>
<evidence type="ECO:0000313" key="3">
    <source>
        <dbReference type="EMBL" id="QEK62336.1"/>
    </source>
</evidence>
<organism evidence="3 4">
    <name type="scientific">Bacillus safensis</name>
    <dbReference type="NCBI Taxonomy" id="561879"/>
    <lineage>
        <taxon>Bacteria</taxon>
        <taxon>Bacillati</taxon>
        <taxon>Bacillota</taxon>
        <taxon>Bacilli</taxon>
        <taxon>Bacillales</taxon>
        <taxon>Bacillaceae</taxon>
        <taxon>Bacillus</taxon>
    </lineage>
</organism>
<accession>A0A5C0WDS8</accession>
<sequence length="94" mass="10807">MNMKKVQLDGAACRSQEELHDQLKTVLHLPDYYGKNLDALWDCLTGEVALPVELTWVNFQTSKDALGDYAENLRQLFQEAEEELNGQFQFDIQS</sequence>
<keyword evidence="4" id="KW-1185">Reference proteome</keyword>
<gene>
    <name evidence="3" type="ORF">FX981_00501</name>
</gene>
<name>A0A5C0WDS8_BACIA</name>
<dbReference type="EMBL" id="CP043404">
    <property type="protein sequence ID" value="QEK62336.1"/>
    <property type="molecule type" value="Genomic_DNA"/>
</dbReference>
<dbReference type="AlphaFoldDB" id="A0A5C0WDS8"/>
<evidence type="ECO:0000313" key="4">
    <source>
        <dbReference type="Proteomes" id="UP000325032"/>
    </source>
</evidence>
<evidence type="ECO:0000259" key="2">
    <source>
        <dbReference type="Pfam" id="PF01337"/>
    </source>
</evidence>
<dbReference type="Pfam" id="PF01337">
    <property type="entry name" value="Barstar"/>
    <property type="match status" value="1"/>
</dbReference>
<dbReference type="SUPFAM" id="SSF52038">
    <property type="entry name" value="Barstar-related"/>
    <property type="match status" value="1"/>
</dbReference>
<dbReference type="CDD" id="cd05142">
    <property type="entry name" value="Barstar"/>
    <property type="match status" value="1"/>
</dbReference>
<protein>
    <submittedName>
        <fullName evidence="3">Barstar</fullName>
    </submittedName>
</protein>
<proteinExistence type="inferred from homology"/>
<dbReference type="Proteomes" id="UP000325032">
    <property type="component" value="Chromosome"/>
</dbReference>
<reference evidence="3 4" key="1">
    <citation type="journal article" date="2018" name="Plant Biotechnol. Rep.">
        <title>Diversity and antifungal activity of endophytic bacteria associated with Panax ginseng seedlings.</title>
        <authorList>
            <person name="Park J.M."/>
            <person name="Hong C.E."/>
            <person name="Jo S.H."/>
        </authorList>
    </citation>
    <scope>NUCLEOTIDE SEQUENCE [LARGE SCALE GENOMIC DNA]</scope>
    <source>
        <strain evidence="3 4">PgKB20</strain>
    </source>
</reference>
<comment type="similarity">
    <text evidence="1">Belongs to the barstar family.</text>
</comment>